<dbReference type="InterPro" id="IPR020472">
    <property type="entry name" value="WD40_PAC1"/>
</dbReference>
<evidence type="ECO:0000256" key="4">
    <source>
        <dbReference type="ARBA" id="ARBA00022728"/>
    </source>
</evidence>
<dbReference type="PROSITE" id="PS00678">
    <property type="entry name" value="WD_REPEATS_1"/>
    <property type="match status" value="1"/>
</dbReference>
<dbReference type="AlphaFoldDB" id="A0AAF0F0M3"/>
<keyword evidence="2 9" id="KW-0853">WD repeat</keyword>
<evidence type="ECO:0000256" key="6">
    <source>
        <dbReference type="ARBA" id="ARBA00023187"/>
    </source>
</evidence>
<dbReference type="EMBL" id="CP119959">
    <property type="protein sequence ID" value="WFD38297.1"/>
    <property type="molecule type" value="Genomic_DNA"/>
</dbReference>
<keyword evidence="5" id="KW-0677">Repeat</keyword>
<evidence type="ECO:0000256" key="5">
    <source>
        <dbReference type="ARBA" id="ARBA00022737"/>
    </source>
</evidence>
<gene>
    <name evidence="11" type="ORF">MJAP1_001248</name>
</gene>
<dbReference type="CDD" id="cd00200">
    <property type="entry name" value="WD40"/>
    <property type="match status" value="1"/>
</dbReference>
<dbReference type="Proteomes" id="UP001217754">
    <property type="component" value="Chromosome 2"/>
</dbReference>
<evidence type="ECO:0000256" key="7">
    <source>
        <dbReference type="ARBA" id="ARBA00023242"/>
    </source>
</evidence>
<dbReference type="InterPro" id="IPR001680">
    <property type="entry name" value="WD40_rpt"/>
</dbReference>
<dbReference type="FunFam" id="2.130.10.10:FF:000034">
    <property type="entry name" value="Pre-mRNA-processing factor 17, putative"/>
    <property type="match status" value="1"/>
</dbReference>
<evidence type="ECO:0000256" key="3">
    <source>
        <dbReference type="ARBA" id="ARBA00022664"/>
    </source>
</evidence>
<reference evidence="11" key="1">
    <citation type="submission" date="2023-03" db="EMBL/GenBank/DDBJ databases">
        <title>Mating type loci evolution in Malassezia.</title>
        <authorList>
            <person name="Coelho M.A."/>
        </authorList>
    </citation>
    <scope>NUCLEOTIDE SEQUENCE</scope>
    <source>
        <strain evidence="11">CBS 9431</strain>
    </source>
</reference>
<dbReference type="PROSITE" id="PS50082">
    <property type="entry name" value="WD_REPEATS_2"/>
    <property type="match status" value="5"/>
</dbReference>
<feature type="repeat" description="WD" evidence="9">
    <location>
        <begin position="503"/>
        <end position="534"/>
    </location>
</feature>
<dbReference type="InterPro" id="IPR015943">
    <property type="entry name" value="WD40/YVTN_repeat-like_dom_sf"/>
</dbReference>
<feature type="compositionally biased region" description="Basic and acidic residues" evidence="10">
    <location>
        <begin position="13"/>
        <end position="43"/>
    </location>
</feature>
<name>A0AAF0F0M3_9BASI</name>
<dbReference type="GO" id="GO:0000398">
    <property type="term" value="P:mRNA splicing, via spliceosome"/>
    <property type="evidence" value="ECO:0007669"/>
    <property type="project" value="InterPro"/>
</dbReference>
<feature type="repeat" description="WD" evidence="9">
    <location>
        <begin position="320"/>
        <end position="361"/>
    </location>
</feature>
<comment type="subcellular location">
    <subcellularLocation>
        <location evidence="1">Nucleus</location>
    </subcellularLocation>
</comment>
<dbReference type="PANTHER" id="PTHR43979">
    <property type="entry name" value="PRE-MRNA-PROCESSING FACTOR 17"/>
    <property type="match status" value="1"/>
</dbReference>
<evidence type="ECO:0000313" key="12">
    <source>
        <dbReference type="Proteomes" id="UP001217754"/>
    </source>
</evidence>
<evidence type="ECO:0000256" key="8">
    <source>
        <dbReference type="ARBA" id="ARBA00068146"/>
    </source>
</evidence>
<feature type="repeat" description="WD" evidence="9">
    <location>
        <begin position="276"/>
        <end position="310"/>
    </location>
</feature>
<dbReference type="InterPro" id="IPR032847">
    <property type="entry name" value="PRPF17"/>
</dbReference>
<feature type="region of interest" description="Disordered" evidence="10">
    <location>
        <begin position="1"/>
        <end position="45"/>
    </location>
</feature>
<evidence type="ECO:0000256" key="10">
    <source>
        <dbReference type="SAM" id="MobiDB-lite"/>
    </source>
</evidence>
<dbReference type="InterPro" id="IPR036322">
    <property type="entry name" value="WD40_repeat_dom_sf"/>
</dbReference>
<organism evidence="11 12">
    <name type="scientific">Malassezia japonica</name>
    <dbReference type="NCBI Taxonomy" id="223818"/>
    <lineage>
        <taxon>Eukaryota</taxon>
        <taxon>Fungi</taxon>
        <taxon>Dikarya</taxon>
        <taxon>Basidiomycota</taxon>
        <taxon>Ustilaginomycotina</taxon>
        <taxon>Malasseziomycetes</taxon>
        <taxon>Malasseziales</taxon>
        <taxon>Malasseziaceae</taxon>
        <taxon>Malassezia</taxon>
    </lineage>
</organism>
<dbReference type="GO" id="GO:0003729">
    <property type="term" value="F:mRNA binding"/>
    <property type="evidence" value="ECO:0007669"/>
    <property type="project" value="TreeGrafter"/>
</dbReference>
<dbReference type="Gene3D" id="2.130.10.10">
    <property type="entry name" value="YVTN repeat-like/Quinoprotein amine dehydrogenase"/>
    <property type="match status" value="1"/>
</dbReference>
<keyword evidence="4" id="KW-0747">Spliceosome</keyword>
<dbReference type="GO" id="GO:0071013">
    <property type="term" value="C:catalytic step 2 spliceosome"/>
    <property type="evidence" value="ECO:0007669"/>
    <property type="project" value="InterPro"/>
</dbReference>
<dbReference type="SUPFAM" id="SSF50978">
    <property type="entry name" value="WD40 repeat-like"/>
    <property type="match status" value="1"/>
</dbReference>
<evidence type="ECO:0000256" key="2">
    <source>
        <dbReference type="ARBA" id="ARBA00022574"/>
    </source>
</evidence>
<feature type="repeat" description="WD" evidence="9">
    <location>
        <begin position="404"/>
        <end position="438"/>
    </location>
</feature>
<dbReference type="RefSeq" id="XP_060121194.1">
    <property type="nucleotide sequence ID" value="XM_060265211.1"/>
</dbReference>
<proteinExistence type="predicted"/>
<keyword evidence="12" id="KW-1185">Reference proteome</keyword>
<feature type="repeat" description="WD" evidence="9">
    <location>
        <begin position="535"/>
        <end position="568"/>
    </location>
</feature>
<dbReference type="SMART" id="SM00320">
    <property type="entry name" value="WD40"/>
    <property type="match status" value="7"/>
</dbReference>
<dbReference type="Pfam" id="PF00400">
    <property type="entry name" value="WD40"/>
    <property type="match status" value="6"/>
</dbReference>
<protein>
    <recommendedName>
        <fullName evidence="8">Pre-mRNA-processing factor 17</fullName>
    </recommendedName>
</protein>
<dbReference type="InterPro" id="IPR019775">
    <property type="entry name" value="WD40_repeat_CS"/>
</dbReference>
<keyword evidence="6" id="KW-0508">mRNA splicing</keyword>
<dbReference type="GeneID" id="85224897"/>
<dbReference type="PANTHER" id="PTHR43979:SF1">
    <property type="entry name" value="PRE-MRNA-PROCESSING FACTOR 17"/>
    <property type="match status" value="1"/>
</dbReference>
<evidence type="ECO:0000256" key="9">
    <source>
        <dbReference type="PROSITE-ProRule" id="PRU00221"/>
    </source>
</evidence>
<sequence>MEALAAYGSESDEERRLSDEESEDEVPRHDAFGLESTEGRAPREAASALVVRDVAPAVEEEEAAPAAPAADPNVRQTRTGAVEETTMSDFDFRNQQRTFEMMGYARNPSTFAAASQGAHAFVGDRHAAQEMGGATMAELRGGNAETRRAARALKKRRKANGDASIVDGAGAYQGPWAAWEEEHVVALPKGQLGPTKEEITAAETGAVQRQQEHKKLERRREIDEMRGTEKSIFHGESMYDYQGRTYMHIPTDAGTNLRGEPGSQQCFIPQTCIHTFTGHTKAVHAVRLFPQSGHLVLSGSMDTKVKLWDVYHQGNCLRTFLGHAKGVRDVRFNNDGSQFLSSGYDNMIKLWDTETGACLQTYPLDGVGNCVVFYPEQDDIFLTGTSDKKILQYDLRSKELVQEYNQHQGAVNTITFVDENRRFLSTSDDKSMRAWDFDIPVVTKYIADPHMHSIPSVALHPDEKWLACQSMDNQILVYNADTYKQSQRRAFKGHSVAGFACQVAFSPDGRFLSSGDSQGNLVFWDWKTGGLIKRLPAHKDAMMSHAWLPHETSKVITGAWDGLLKLWT</sequence>
<evidence type="ECO:0000256" key="1">
    <source>
        <dbReference type="ARBA" id="ARBA00004123"/>
    </source>
</evidence>
<dbReference type="PROSITE" id="PS50294">
    <property type="entry name" value="WD_REPEATS_REGION"/>
    <property type="match status" value="4"/>
</dbReference>
<keyword evidence="7" id="KW-0539">Nucleus</keyword>
<accession>A0AAF0F0M3</accession>
<dbReference type="PRINTS" id="PR00320">
    <property type="entry name" value="GPROTEINBRPT"/>
</dbReference>
<evidence type="ECO:0000313" key="11">
    <source>
        <dbReference type="EMBL" id="WFD38297.1"/>
    </source>
</evidence>
<keyword evidence="3" id="KW-0507">mRNA processing</keyword>